<dbReference type="Proteomes" id="UP000708576">
    <property type="component" value="Unassembled WGS sequence"/>
</dbReference>
<evidence type="ECO:0000313" key="7">
    <source>
        <dbReference type="Proteomes" id="UP000708576"/>
    </source>
</evidence>
<feature type="transmembrane region" description="Helical" evidence="4">
    <location>
        <begin position="7"/>
        <end position="26"/>
    </location>
</feature>
<keyword evidence="4" id="KW-0812">Transmembrane</keyword>
<keyword evidence="4" id="KW-0472">Membrane</keyword>
<accession>A0ABS5JZS6</accession>
<name>A0ABS5JZS6_9BACT</name>
<comment type="caution">
    <text evidence="6">The sequence shown here is derived from an EMBL/GenBank/DDBJ whole genome shotgun (WGS) entry which is preliminary data.</text>
</comment>
<dbReference type="PROSITE" id="PS50111">
    <property type="entry name" value="CHEMOTAXIS_TRANSDUC_2"/>
    <property type="match status" value="1"/>
</dbReference>
<evidence type="ECO:0000256" key="4">
    <source>
        <dbReference type="SAM" id="Phobius"/>
    </source>
</evidence>
<dbReference type="SUPFAM" id="SSF58104">
    <property type="entry name" value="Methyl-accepting chemotaxis protein (MCP) signaling domain"/>
    <property type="match status" value="1"/>
</dbReference>
<comment type="similarity">
    <text evidence="2">Belongs to the methyl-accepting chemotaxis (MCP) protein family.</text>
</comment>
<sequence length="372" mass="40231">MSDFVSELLKTAATLPVAILILRLIFKKSIMFQFSMLTVSFTLFVVAAKAIEFHFQGIYQYIVTPFNVIVGTGVFIYINKILRIPLEKSINKVNELSNGNLNLDIQKSNSTNELGILNNSLVSLIEKLNYIIGDVITNSEQLASASSQMSGSSEQLSQGATEQASSLEEVSSTMEEIISNIGQNTHNAQQTAQASVDAYNSIKLVSEKSEKAVEANKIIAEKITIINDISFQTNILALNAAVEAARAGEHGKGFAVVAQEVRKLAENSKKAAEEIVGLAQSSLQLSEETGKVMVETIPKIEHTSQLIQEISASSMKQNNGASQVNNAIQQLNGVTQQNASSSEELASSAEELAGQADQLRQVISFFSADKHD</sequence>
<dbReference type="PRINTS" id="PR00260">
    <property type="entry name" value="CHEMTRNSDUCR"/>
</dbReference>
<dbReference type="PANTHER" id="PTHR43531">
    <property type="entry name" value="PROTEIN ICFG"/>
    <property type="match status" value="1"/>
</dbReference>
<dbReference type="InterPro" id="IPR004089">
    <property type="entry name" value="MCPsignal_dom"/>
</dbReference>
<evidence type="ECO:0000259" key="5">
    <source>
        <dbReference type="PROSITE" id="PS50111"/>
    </source>
</evidence>
<organism evidence="6 7">
    <name type="scientific">Carboxylicivirga linearis</name>
    <dbReference type="NCBI Taxonomy" id="1628157"/>
    <lineage>
        <taxon>Bacteria</taxon>
        <taxon>Pseudomonadati</taxon>
        <taxon>Bacteroidota</taxon>
        <taxon>Bacteroidia</taxon>
        <taxon>Marinilabiliales</taxon>
        <taxon>Marinilabiliaceae</taxon>
        <taxon>Carboxylicivirga</taxon>
    </lineage>
</organism>
<reference evidence="6 7" key="1">
    <citation type="journal article" date="2015" name="Int. J. Syst. Evol. Microbiol.">
        <title>Carboxylicivirga linearis sp. nov., isolated from a sea cucumber culture pond.</title>
        <authorList>
            <person name="Wang F.Q."/>
            <person name="Zhou Y.X."/>
            <person name="Lin X.Z."/>
            <person name="Chen G.J."/>
            <person name="Du Z.J."/>
        </authorList>
    </citation>
    <scope>NUCLEOTIDE SEQUENCE [LARGE SCALE GENOMIC DNA]</scope>
    <source>
        <strain evidence="6 7">FB218</strain>
    </source>
</reference>
<keyword evidence="1" id="KW-0145">Chemotaxis</keyword>
<dbReference type="SMART" id="SM00283">
    <property type="entry name" value="MA"/>
    <property type="match status" value="1"/>
</dbReference>
<protein>
    <recommendedName>
        <fullName evidence="5">Methyl-accepting transducer domain-containing protein</fullName>
    </recommendedName>
</protein>
<dbReference type="EMBL" id="JAGUCO010000022">
    <property type="protein sequence ID" value="MBS2100402.1"/>
    <property type="molecule type" value="Genomic_DNA"/>
</dbReference>
<proteinExistence type="inferred from homology"/>
<dbReference type="InterPro" id="IPR051310">
    <property type="entry name" value="MCP_chemotaxis"/>
</dbReference>
<evidence type="ECO:0000256" key="2">
    <source>
        <dbReference type="ARBA" id="ARBA00029447"/>
    </source>
</evidence>
<dbReference type="Pfam" id="PF00015">
    <property type="entry name" value="MCPsignal"/>
    <property type="match status" value="1"/>
</dbReference>
<dbReference type="InterPro" id="IPR004090">
    <property type="entry name" value="Chemotax_Me-accpt_rcpt"/>
</dbReference>
<keyword evidence="7" id="KW-1185">Reference proteome</keyword>
<dbReference type="PANTHER" id="PTHR43531:SF11">
    <property type="entry name" value="METHYL-ACCEPTING CHEMOTAXIS PROTEIN 3"/>
    <property type="match status" value="1"/>
</dbReference>
<evidence type="ECO:0000256" key="1">
    <source>
        <dbReference type="ARBA" id="ARBA00022500"/>
    </source>
</evidence>
<dbReference type="RefSeq" id="WP_212218168.1">
    <property type="nucleotide sequence ID" value="NZ_JAGUCO010000022.1"/>
</dbReference>
<feature type="transmembrane region" description="Helical" evidence="4">
    <location>
        <begin position="32"/>
        <end position="51"/>
    </location>
</feature>
<dbReference type="Gene3D" id="1.10.287.950">
    <property type="entry name" value="Methyl-accepting chemotaxis protein"/>
    <property type="match status" value="1"/>
</dbReference>
<gene>
    <name evidence="6" type="ORF">KEM10_19105</name>
</gene>
<keyword evidence="4" id="KW-1133">Transmembrane helix</keyword>
<evidence type="ECO:0000313" key="6">
    <source>
        <dbReference type="EMBL" id="MBS2100402.1"/>
    </source>
</evidence>
<evidence type="ECO:0000256" key="3">
    <source>
        <dbReference type="PROSITE-ProRule" id="PRU00284"/>
    </source>
</evidence>
<feature type="domain" description="Methyl-accepting transducer" evidence="5">
    <location>
        <begin position="138"/>
        <end position="353"/>
    </location>
</feature>
<feature type="transmembrane region" description="Helical" evidence="4">
    <location>
        <begin position="58"/>
        <end position="78"/>
    </location>
</feature>
<keyword evidence="3" id="KW-0807">Transducer</keyword>